<dbReference type="RefSeq" id="WP_187301494.1">
    <property type="nucleotide sequence ID" value="NZ_JACRYT010000001.1"/>
</dbReference>
<dbReference type="PANTHER" id="PTHR42872:SF6">
    <property type="entry name" value="PROTEIN-GLUTAMATE METHYLESTERASE_PROTEIN-GLUTAMINE GLUTAMINASE"/>
    <property type="match status" value="1"/>
</dbReference>
<dbReference type="GO" id="GO:0008984">
    <property type="term" value="F:protein-glutamate methylesterase activity"/>
    <property type="evidence" value="ECO:0007669"/>
    <property type="project" value="UniProtKB-UniRule"/>
</dbReference>
<keyword evidence="6 8" id="KW-0597">Phosphoprotein</keyword>
<comment type="similarity">
    <text evidence="6">Belongs to the CheB family.</text>
</comment>
<evidence type="ECO:0000256" key="5">
    <source>
        <dbReference type="ARBA" id="ARBA00048267"/>
    </source>
</evidence>
<comment type="domain">
    <text evidence="6">Contains a C-terminal catalytic domain, and an N-terminal region which modulates catalytic activity.</text>
</comment>
<dbReference type="InterPro" id="IPR001789">
    <property type="entry name" value="Sig_transdc_resp-reg_receiver"/>
</dbReference>
<comment type="function">
    <text evidence="4">May play the central regulatory role in sporulation. It may be an element of the effector pathway responsible for the activation of sporulation genes in response to nutritional stress. Spo0A may act in concert with spo0H (a sigma factor) to control the expression of some genes that are critical to the sporulation process.</text>
</comment>
<dbReference type="InterPro" id="IPR008248">
    <property type="entry name" value="CheB-like"/>
</dbReference>
<dbReference type="Pfam" id="PF01339">
    <property type="entry name" value="CheB_methylest"/>
    <property type="match status" value="1"/>
</dbReference>
<sequence length="370" mass="39681">MLVESKIKVLIVDDSLVFDRFLSENLPKVQSRIEVVGYAVNAFDAMRKIPKLKPDVLTLDVEMPQLNGIDFLKQLLPKYPLPVILVSSLNVSVFDALAYGAVDFVRKPDMSGDNPSSVFIQNLASKILIASHAKVTKPSASSPALASRTQMAASQSSASSSGVSSAKILKLKPSSSFRLNRTIIAIGASTGGTEATLQILRQLPADIPGIVITQHMPKGFTKMYAERLNRLCQMNVKEAEDGDLIRRGHAFIAPGGDLQMKIVPSGSDYRIRCYAGEKVSGHRPSVDVLFQSVANTAKQNAVGIILTGMGHDGADGLLKMKKAGAYTIGQDKASCVVYGMPMAAYDIGGVCIQAACSAIPDVLIQYLNRL</sequence>
<protein>
    <recommendedName>
        <fullName evidence="6">Protein-glutamate methylesterase/protein-glutamine glutaminase</fullName>
        <ecNumber evidence="6">3.1.1.61</ecNumber>
        <ecNumber evidence="6">3.5.1.44</ecNumber>
    </recommendedName>
</protein>
<comment type="PTM">
    <text evidence="6">Phosphorylated by CheA. Phosphorylation of the N-terminal regulatory domain activates the methylesterase activity.</text>
</comment>
<evidence type="ECO:0000256" key="4">
    <source>
        <dbReference type="ARBA" id="ARBA00024867"/>
    </source>
</evidence>
<dbReference type="EC" id="3.1.1.61" evidence="6"/>
<dbReference type="Pfam" id="PF00072">
    <property type="entry name" value="Response_reg"/>
    <property type="match status" value="1"/>
</dbReference>
<dbReference type="AlphaFoldDB" id="A0A923NLK1"/>
<dbReference type="EC" id="3.5.1.44" evidence="6"/>
<proteinExistence type="inferred from homology"/>
<evidence type="ECO:0000256" key="2">
    <source>
        <dbReference type="ARBA" id="ARBA00022500"/>
    </source>
</evidence>
<dbReference type="SUPFAM" id="SSF52738">
    <property type="entry name" value="Methylesterase CheB, C-terminal domain"/>
    <property type="match status" value="1"/>
</dbReference>
<dbReference type="HAMAP" id="MF_00099">
    <property type="entry name" value="CheB_chemtxs"/>
    <property type="match status" value="1"/>
</dbReference>
<dbReference type="InterPro" id="IPR011006">
    <property type="entry name" value="CheY-like_superfamily"/>
</dbReference>
<dbReference type="NCBIfam" id="NF001965">
    <property type="entry name" value="PRK00742.1"/>
    <property type="match status" value="1"/>
</dbReference>
<dbReference type="PROSITE" id="PS50110">
    <property type="entry name" value="RESPONSE_REGULATORY"/>
    <property type="match status" value="1"/>
</dbReference>
<accession>A0A923NLK1</accession>
<dbReference type="PROSITE" id="PS50122">
    <property type="entry name" value="CHEB"/>
    <property type="match status" value="1"/>
</dbReference>
<dbReference type="GO" id="GO:0050568">
    <property type="term" value="F:protein-glutamine glutaminase activity"/>
    <property type="evidence" value="ECO:0007669"/>
    <property type="project" value="UniProtKB-UniRule"/>
</dbReference>
<evidence type="ECO:0000256" key="7">
    <source>
        <dbReference type="PROSITE-ProRule" id="PRU00050"/>
    </source>
</evidence>
<keyword evidence="12" id="KW-1185">Reference proteome</keyword>
<reference evidence="11" key="1">
    <citation type="submission" date="2020-08" db="EMBL/GenBank/DDBJ databases">
        <title>Genome public.</title>
        <authorList>
            <person name="Liu C."/>
            <person name="Sun Q."/>
        </authorList>
    </citation>
    <scope>NUCLEOTIDE SEQUENCE</scope>
    <source>
        <strain evidence="11">BX12</strain>
    </source>
</reference>
<name>A0A923NLK1_9FIRM</name>
<dbReference type="GO" id="GO:0006935">
    <property type="term" value="P:chemotaxis"/>
    <property type="evidence" value="ECO:0007669"/>
    <property type="project" value="UniProtKB-UniRule"/>
</dbReference>
<evidence type="ECO:0000256" key="8">
    <source>
        <dbReference type="PROSITE-ProRule" id="PRU00169"/>
    </source>
</evidence>
<comment type="function">
    <text evidence="6">Involved in chemotaxis. Part of a chemotaxis signal transduction system that modulates chemotaxis in response to various stimuli. Catalyzes the demethylation of specific methylglutamate residues introduced into the chemoreceptors (methyl-accepting chemotaxis proteins or MCP) by CheR. Also mediates the irreversible deamidation of specific glutamine residues to glutamic acid.</text>
</comment>
<evidence type="ECO:0000259" key="9">
    <source>
        <dbReference type="PROSITE" id="PS50110"/>
    </source>
</evidence>
<comment type="catalytic activity">
    <reaction evidence="5 6">
        <text>[protein]-L-glutamate 5-O-methyl ester + H2O = L-glutamyl-[protein] + methanol + H(+)</text>
        <dbReference type="Rhea" id="RHEA:23236"/>
        <dbReference type="Rhea" id="RHEA-COMP:10208"/>
        <dbReference type="Rhea" id="RHEA-COMP:10311"/>
        <dbReference type="ChEBI" id="CHEBI:15377"/>
        <dbReference type="ChEBI" id="CHEBI:15378"/>
        <dbReference type="ChEBI" id="CHEBI:17790"/>
        <dbReference type="ChEBI" id="CHEBI:29973"/>
        <dbReference type="ChEBI" id="CHEBI:82795"/>
        <dbReference type="EC" id="3.1.1.61"/>
    </reaction>
</comment>
<feature type="active site" evidence="6 7">
    <location>
        <position position="215"/>
    </location>
</feature>
<feature type="modified residue" description="4-aspartylphosphate" evidence="6 8">
    <location>
        <position position="60"/>
    </location>
</feature>
<dbReference type="CDD" id="cd16432">
    <property type="entry name" value="CheB_Rec"/>
    <property type="match status" value="1"/>
</dbReference>
<dbReference type="EMBL" id="JACRYT010000001">
    <property type="protein sequence ID" value="MBC6678293.1"/>
    <property type="molecule type" value="Genomic_DNA"/>
</dbReference>
<dbReference type="Proteomes" id="UP000602647">
    <property type="component" value="Unassembled WGS sequence"/>
</dbReference>
<dbReference type="Gene3D" id="3.40.50.2300">
    <property type="match status" value="1"/>
</dbReference>
<keyword evidence="1 6" id="KW-0963">Cytoplasm</keyword>
<dbReference type="InterPro" id="IPR000673">
    <property type="entry name" value="Sig_transdc_resp-reg_Me-estase"/>
</dbReference>
<dbReference type="PIRSF" id="PIRSF000876">
    <property type="entry name" value="RR_chemtxs_CheB"/>
    <property type="match status" value="1"/>
</dbReference>
<evidence type="ECO:0000256" key="3">
    <source>
        <dbReference type="ARBA" id="ARBA00022801"/>
    </source>
</evidence>
<evidence type="ECO:0000313" key="11">
    <source>
        <dbReference type="EMBL" id="MBC6678293.1"/>
    </source>
</evidence>
<comment type="subcellular location">
    <subcellularLocation>
        <location evidence="6">Cytoplasm</location>
    </subcellularLocation>
</comment>
<dbReference type="GO" id="GO:0000156">
    <property type="term" value="F:phosphorelay response regulator activity"/>
    <property type="evidence" value="ECO:0007669"/>
    <property type="project" value="InterPro"/>
</dbReference>
<comment type="caution">
    <text evidence="11">The sequence shown here is derived from an EMBL/GenBank/DDBJ whole genome shotgun (WGS) entry which is preliminary data.</text>
</comment>
<dbReference type="SMART" id="SM00448">
    <property type="entry name" value="REC"/>
    <property type="match status" value="1"/>
</dbReference>
<feature type="active site" evidence="6 7">
    <location>
        <position position="189"/>
    </location>
</feature>
<keyword evidence="2 6" id="KW-0145">Chemotaxis</keyword>
<dbReference type="PANTHER" id="PTHR42872">
    <property type="entry name" value="PROTEIN-GLUTAMATE METHYLESTERASE/PROTEIN-GLUTAMINE GLUTAMINASE"/>
    <property type="match status" value="1"/>
</dbReference>
<evidence type="ECO:0000256" key="6">
    <source>
        <dbReference type="HAMAP-Rule" id="MF_00099"/>
    </source>
</evidence>
<dbReference type="SUPFAM" id="SSF52172">
    <property type="entry name" value="CheY-like"/>
    <property type="match status" value="1"/>
</dbReference>
<evidence type="ECO:0000313" key="12">
    <source>
        <dbReference type="Proteomes" id="UP000602647"/>
    </source>
</evidence>
<evidence type="ECO:0000256" key="1">
    <source>
        <dbReference type="ARBA" id="ARBA00022490"/>
    </source>
</evidence>
<dbReference type="InterPro" id="IPR035909">
    <property type="entry name" value="CheB_C"/>
</dbReference>
<keyword evidence="3 6" id="KW-0378">Hydrolase</keyword>
<gene>
    <name evidence="6" type="primary">cheB</name>
    <name evidence="11" type="ORF">H9L42_00415</name>
</gene>
<dbReference type="CDD" id="cd17541">
    <property type="entry name" value="REC_CheB-like"/>
    <property type="match status" value="1"/>
</dbReference>
<organism evidence="11 12">
    <name type="scientific">Zhenpiania hominis</name>
    <dbReference type="NCBI Taxonomy" id="2763644"/>
    <lineage>
        <taxon>Bacteria</taxon>
        <taxon>Bacillati</taxon>
        <taxon>Bacillota</taxon>
        <taxon>Clostridia</taxon>
        <taxon>Peptostreptococcales</taxon>
        <taxon>Anaerovoracaceae</taxon>
        <taxon>Zhenpiania</taxon>
    </lineage>
</organism>
<dbReference type="GO" id="GO:0005737">
    <property type="term" value="C:cytoplasm"/>
    <property type="evidence" value="ECO:0007669"/>
    <property type="project" value="UniProtKB-SubCell"/>
</dbReference>
<feature type="active site" evidence="6 7">
    <location>
        <position position="312"/>
    </location>
</feature>
<evidence type="ECO:0000259" key="10">
    <source>
        <dbReference type="PROSITE" id="PS50122"/>
    </source>
</evidence>
<feature type="domain" description="CheB-type methylesterase" evidence="10">
    <location>
        <begin position="173"/>
        <end position="370"/>
    </location>
</feature>
<feature type="domain" description="Response regulatory" evidence="9">
    <location>
        <begin position="8"/>
        <end position="122"/>
    </location>
</feature>
<comment type="catalytic activity">
    <reaction evidence="6">
        <text>L-glutaminyl-[protein] + H2O = L-glutamyl-[protein] + NH4(+)</text>
        <dbReference type="Rhea" id="RHEA:16441"/>
        <dbReference type="Rhea" id="RHEA-COMP:10207"/>
        <dbReference type="Rhea" id="RHEA-COMP:10208"/>
        <dbReference type="ChEBI" id="CHEBI:15377"/>
        <dbReference type="ChEBI" id="CHEBI:28938"/>
        <dbReference type="ChEBI" id="CHEBI:29973"/>
        <dbReference type="ChEBI" id="CHEBI:30011"/>
        <dbReference type="EC" id="3.5.1.44"/>
    </reaction>
</comment>
<dbReference type="Gene3D" id="3.40.50.180">
    <property type="entry name" value="Methylesterase CheB, C-terminal domain"/>
    <property type="match status" value="1"/>
</dbReference>